<keyword evidence="9 11" id="KW-0472">Membrane</keyword>
<feature type="transmembrane region" description="Helical" evidence="11">
    <location>
        <begin position="270"/>
        <end position="291"/>
    </location>
</feature>
<dbReference type="PANTHER" id="PTHR43744:SF8">
    <property type="entry name" value="SN-GLYCEROL-3-PHOSPHATE TRANSPORT SYSTEM PERMEASE PROTEIN UGPE"/>
    <property type="match status" value="1"/>
</dbReference>
<gene>
    <name evidence="12" type="primary">ugpE</name>
    <name evidence="14" type="ORF">B5E41_08665</name>
</gene>
<evidence type="ECO:0000256" key="8">
    <source>
        <dbReference type="ARBA" id="ARBA00022989"/>
    </source>
</evidence>
<comment type="subcellular location">
    <subcellularLocation>
        <location evidence="12">Cell inner membrane</location>
        <topology evidence="12">Multi-pass membrane protein</topology>
    </subcellularLocation>
    <subcellularLocation>
        <location evidence="1 11">Cell membrane</location>
        <topology evidence="1 11">Multi-pass membrane protein</topology>
    </subcellularLocation>
</comment>
<feature type="transmembrane region" description="Helical" evidence="11">
    <location>
        <begin position="106"/>
        <end position="123"/>
    </location>
</feature>
<evidence type="ECO:0000256" key="5">
    <source>
        <dbReference type="ARBA" id="ARBA00022448"/>
    </source>
</evidence>
<evidence type="ECO:0000256" key="12">
    <source>
        <dbReference type="RuleBase" id="RU363056"/>
    </source>
</evidence>
<organism evidence="14 15">
    <name type="scientific">Rhizobium esperanzae</name>
    <dbReference type="NCBI Taxonomy" id="1967781"/>
    <lineage>
        <taxon>Bacteria</taxon>
        <taxon>Pseudomonadati</taxon>
        <taxon>Pseudomonadota</taxon>
        <taxon>Alphaproteobacteria</taxon>
        <taxon>Hyphomicrobiales</taxon>
        <taxon>Rhizobiaceae</taxon>
        <taxon>Rhizobium/Agrobacterium group</taxon>
        <taxon>Rhizobium</taxon>
    </lineage>
</organism>
<comment type="subunit">
    <text evidence="3 12">The complex is composed of two ATP-binding proteins (UgpC), two transmembrane proteins (UgpA and UgpE) and a solute-binding protein (UgpB).</text>
</comment>
<feature type="transmembrane region" description="Helical" evidence="11">
    <location>
        <begin position="75"/>
        <end position="99"/>
    </location>
</feature>
<dbReference type="Gene3D" id="1.10.3720.10">
    <property type="entry name" value="MetI-like"/>
    <property type="match status" value="1"/>
</dbReference>
<dbReference type="CDD" id="cd06261">
    <property type="entry name" value="TM_PBP2"/>
    <property type="match status" value="1"/>
</dbReference>
<sequence length="304" mass="33798">MIERTPIFNFICYTILALGMVIALLPFVIVIIASTLDLETVNRVPLPLTPGSHFWENAHAAWIRADLGNKLIHSIIFATAVGAGKVILSAMAAFSIVYFRFRGRHLIFWIIFITLMLPLEVRIVPTYSIAANALAPFQAILDVTGITALVAWLSGIQIKLEWGLLNSYTGLVAPLVATATGTFLYRQFYLTVPDELAEATKMDGAGAVRFFVDILLPLSRSNMIALFTIMFVWAWNQYLWPLLVTTDPNFGIAVTQLKTLIPSEFGLPDWNVAMAGTLIIMSPPLLLVILMQRWFVRGLISTEK</sequence>
<dbReference type="GO" id="GO:0005886">
    <property type="term" value="C:plasma membrane"/>
    <property type="evidence" value="ECO:0007669"/>
    <property type="project" value="UniProtKB-SubCell"/>
</dbReference>
<feature type="transmembrane region" description="Helical" evidence="11">
    <location>
        <begin position="7"/>
        <end position="33"/>
    </location>
</feature>
<evidence type="ECO:0000256" key="6">
    <source>
        <dbReference type="ARBA" id="ARBA00022475"/>
    </source>
</evidence>
<dbReference type="RefSeq" id="WP_088392780.1">
    <property type="nucleotide sequence ID" value="NZ_MXPU01000005.1"/>
</dbReference>
<dbReference type="Proteomes" id="UP000197269">
    <property type="component" value="Unassembled WGS sequence"/>
</dbReference>
<feature type="transmembrane region" description="Helical" evidence="11">
    <location>
        <begin position="129"/>
        <end position="153"/>
    </location>
</feature>
<dbReference type="GO" id="GO:0055085">
    <property type="term" value="P:transmembrane transport"/>
    <property type="evidence" value="ECO:0007669"/>
    <property type="project" value="InterPro"/>
</dbReference>
<name>A0A246DXT8_9HYPH</name>
<evidence type="ECO:0000259" key="13">
    <source>
        <dbReference type="PROSITE" id="PS50928"/>
    </source>
</evidence>
<evidence type="ECO:0000256" key="9">
    <source>
        <dbReference type="ARBA" id="ARBA00023136"/>
    </source>
</evidence>
<evidence type="ECO:0000256" key="11">
    <source>
        <dbReference type="RuleBase" id="RU363032"/>
    </source>
</evidence>
<evidence type="ECO:0000256" key="1">
    <source>
        <dbReference type="ARBA" id="ARBA00004651"/>
    </source>
</evidence>
<evidence type="ECO:0000256" key="10">
    <source>
        <dbReference type="ARBA" id="ARBA00037054"/>
    </source>
</evidence>
<evidence type="ECO:0000256" key="4">
    <source>
        <dbReference type="ARBA" id="ARBA00020515"/>
    </source>
</evidence>
<evidence type="ECO:0000256" key="3">
    <source>
        <dbReference type="ARBA" id="ARBA00011557"/>
    </source>
</evidence>
<evidence type="ECO:0000313" key="14">
    <source>
        <dbReference type="EMBL" id="OWO95161.1"/>
    </source>
</evidence>
<keyword evidence="7 11" id="KW-0812">Transmembrane</keyword>
<dbReference type="InterPro" id="IPR000515">
    <property type="entry name" value="MetI-like"/>
</dbReference>
<protein>
    <recommendedName>
        <fullName evidence="4 12">sn-glycerol-3-phosphate transport system permease protein UgpE</fullName>
    </recommendedName>
</protein>
<comment type="similarity">
    <text evidence="2 11">Belongs to the binding-protein-dependent transport system permease family.</text>
</comment>
<dbReference type="AlphaFoldDB" id="A0A246DXT8"/>
<dbReference type="Pfam" id="PF00528">
    <property type="entry name" value="BPD_transp_1"/>
    <property type="match status" value="1"/>
</dbReference>
<dbReference type="SUPFAM" id="SSF161098">
    <property type="entry name" value="MetI-like"/>
    <property type="match status" value="1"/>
</dbReference>
<reference evidence="14 15" key="1">
    <citation type="submission" date="2017-03" db="EMBL/GenBank/DDBJ databases">
        <title>Genome of strain Rhizobium sp. CNPSo 668.</title>
        <authorList>
            <person name="Ribeiro R."/>
        </authorList>
    </citation>
    <scope>NUCLEOTIDE SEQUENCE [LARGE SCALE GENOMIC DNA]</scope>
    <source>
        <strain evidence="14 15">CNPSo 668</strain>
    </source>
</reference>
<keyword evidence="8 11" id="KW-1133">Transmembrane helix</keyword>
<dbReference type="PANTHER" id="PTHR43744">
    <property type="entry name" value="ABC TRANSPORTER PERMEASE PROTEIN MG189-RELATED-RELATED"/>
    <property type="match status" value="1"/>
</dbReference>
<comment type="caution">
    <text evidence="14">The sequence shown here is derived from an EMBL/GenBank/DDBJ whole genome shotgun (WGS) entry which is preliminary data.</text>
</comment>
<evidence type="ECO:0000313" key="15">
    <source>
        <dbReference type="Proteomes" id="UP000197269"/>
    </source>
</evidence>
<accession>A0A246DXT8</accession>
<keyword evidence="6 12" id="KW-1003">Cell membrane</keyword>
<proteinExistence type="inferred from homology"/>
<dbReference type="PROSITE" id="PS50928">
    <property type="entry name" value="ABC_TM1"/>
    <property type="match status" value="1"/>
</dbReference>
<comment type="caution">
    <text evidence="12">Lacks conserved residue(s) required for the propagation of feature annotation.</text>
</comment>
<keyword evidence="5 11" id="KW-0813">Transport</keyword>
<keyword evidence="12" id="KW-0997">Cell inner membrane</keyword>
<comment type="function">
    <text evidence="10 12">Part of the ABC transporter complex UgpBAEC involved in sn-glycerol-3-phosphate (G3P) import. Probably responsible for the translocation of the substrate across the membrane.</text>
</comment>
<dbReference type="InterPro" id="IPR035906">
    <property type="entry name" value="MetI-like_sf"/>
</dbReference>
<feature type="domain" description="ABC transmembrane type-1" evidence="13">
    <location>
        <begin position="71"/>
        <end position="291"/>
    </location>
</feature>
<dbReference type="EMBL" id="MXPU01000005">
    <property type="protein sequence ID" value="OWO95161.1"/>
    <property type="molecule type" value="Genomic_DNA"/>
</dbReference>
<evidence type="ECO:0000256" key="7">
    <source>
        <dbReference type="ARBA" id="ARBA00022692"/>
    </source>
</evidence>
<evidence type="ECO:0000256" key="2">
    <source>
        <dbReference type="ARBA" id="ARBA00009306"/>
    </source>
</evidence>